<dbReference type="PROSITE" id="PS50928">
    <property type="entry name" value="ABC_TM1"/>
    <property type="match status" value="1"/>
</dbReference>
<evidence type="ECO:0000256" key="3">
    <source>
        <dbReference type="ARBA" id="ARBA00022475"/>
    </source>
</evidence>
<dbReference type="InterPro" id="IPR050366">
    <property type="entry name" value="BP-dependent_transpt_permease"/>
</dbReference>
<evidence type="ECO:0000256" key="6">
    <source>
        <dbReference type="ARBA" id="ARBA00023136"/>
    </source>
</evidence>
<evidence type="ECO:0000256" key="4">
    <source>
        <dbReference type="ARBA" id="ARBA00022692"/>
    </source>
</evidence>
<dbReference type="PANTHER" id="PTHR43386:SF1">
    <property type="entry name" value="D,D-DIPEPTIDE TRANSPORT SYSTEM PERMEASE PROTEIN DDPC-RELATED"/>
    <property type="match status" value="1"/>
</dbReference>
<dbReference type="GO" id="GO:0055085">
    <property type="term" value="P:transmembrane transport"/>
    <property type="evidence" value="ECO:0007669"/>
    <property type="project" value="InterPro"/>
</dbReference>
<evidence type="ECO:0000313" key="10">
    <source>
        <dbReference type="Proteomes" id="UP000245412"/>
    </source>
</evidence>
<proteinExistence type="inferred from homology"/>
<dbReference type="InterPro" id="IPR035906">
    <property type="entry name" value="MetI-like_sf"/>
</dbReference>
<keyword evidence="6 7" id="KW-0472">Membrane</keyword>
<evidence type="ECO:0000256" key="1">
    <source>
        <dbReference type="ARBA" id="ARBA00004651"/>
    </source>
</evidence>
<dbReference type="GO" id="GO:0005886">
    <property type="term" value="C:plasma membrane"/>
    <property type="evidence" value="ECO:0007669"/>
    <property type="project" value="UniProtKB-SubCell"/>
</dbReference>
<reference evidence="9 10" key="1">
    <citation type="submission" date="2018-05" db="EMBL/GenBank/DDBJ databases">
        <authorList>
            <person name="Goeker M."/>
            <person name="Huntemann M."/>
            <person name="Clum A."/>
            <person name="Pillay M."/>
            <person name="Palaniappan K."/>
            <person name="Varghese N."/>
            <person name="Mikhailova N."/>
            <person name="Stamatis D."/>
            <person name="Reddy T."/>
            <person name="Daum C."/>
            <person name="Shapiro N."/>
            <person name="Ivanova N."/>
            <person name="Kyrpides N."/>
            <person name="Woyke T."/>
        </authorList>
    </citation>
    <scope>NUCLEOTIDE SEQUENCE [LARGE SCALE GENOMIC DNA]</scope>
    <source>
        <strain evidence="9 10">DSM 26524</strain>
    </source>
</reference>
<sequence length="284" mass="30498">MKKKKKSHTREILHRLFKNKLAVAGLVVIILLVLAAIFAPLLAPYAYEAQDLTSTFQAPGKAHLLGTDNLGRDILSRLIYGTRQSLRIGVLSVAIASVLGITFGSIAGFYGGKVDNVLMRMLDIYQSVPAMLLSIALAAALGPGLNNAILAIGISTMAEYARMIRAQILTVREREYVEAARAINASDPRIVLKHIIPNAFAPLIVSITMNIGNSILAAATLSFIGLGAQPPLPEWGAMLSAGRSYMRDYGYLVIIPGICIMASVLAFNLLGDGLRDALDPKMKN</sequence>
<gene>
    <name evidence="9" type="ORF">C7383_104332</name>
</gene>
<evidence type="ECO:0000256" key="2">
    <source>
        <dbReference type="ARBA" id="ARBA00022448"/>
    </source>
</evidence>
<evidence type="ECO:0000256" key="5">
    <source>
        <dbReference type="ARBA" id="ARBA00022989"/>
    </source>
</evidence>
<keyword evidence="3" id="KW-1003">Cell membrane</keyword>
<evidence type="ECO:0000259" key="8">
    <source>
        <dbReference type="PROSITE" id="PS50928"/>
    </source>
</evidence>
<feature type="transmembrane region" description="Helical" evidence="7">
    <location>
        <begin position="249"/>
        <end position="271"/>
    </location>
</feature>
<name>A0AB73T6C8_9FIRM</name>
<dbReference type="CDD" id="cd06261">
    <property type="entry name" value="TM_PBP2"/>
    <property type="match status" value="1"/>
</dbReference>
<dbReference type="InterPro" id="IPR000515">
    <property type="entry name" value="MetI-like"/>
</dbReference>
<keyword evidence="10" id="KW-1185">Reference proteome</keyword>
<organism evidence="9 10">
    <name type="scientific">Murimonas intestini</name>
    <dbReference type="NCBI Taxonomy" id="1337051"/>
    <lineage>
        <taxon>Bacteria</taxon>
        <taxon>Bacillati</taxon>
        <taxon>Bacillota</taxon>
        <taxon>Clostridia</taxon>
        <taxon>Lachnospirales</taxon>
        <taxon>Lachnospiraceae</taxon>
        <taxon>Murimonas</taxon>
    </lineage>
</organism>
<accession>A0AB73T6C8</accession>
<comment type="similarity">
    <text evidence="7">Belongs to the binding-protein-dependent transport system permease family.</text>
</comment>
<dbReference type="Pfam" id="PF12911">
    <property type="entry name" value="OppC_N"/>
    <property type="match status" value="1"/>
</dbReference>
<dbReference type="PANTHER" id="PTHR43386">
    <property type="entry name" value="OLIGOPEPTIDE TRANSPORT SYSTEM PERMEASE PROTEIN APPC"/>
    <property type="match status" value="1"/>
</dbReference>
<dbReference type="SUPFAM" id="SSF161098">
    <property type="entry name" value="MetI-like"/>
    <property type="match status" value="1"/>
</dbReference>
<keyword evidence="2 7" id="KW-0813">Transport</keyword>
<dbReference type="InterPro" id="IPR025966">
    <property type="entry name" value="OppC_N"/>
</dbReference>
<feature type="transmembrane region" description="Helical" evidence="7">
    <location>
        <begin position="88"/>
        <end position="110"/>
    </location>
</feature>
<dbReference type="Gene3D" id="1.10.3720.10">
    <property type="entry name" value="MetI-like"/>
    <property type="match status" value="1"/>
</dbReference>
<evidence type="ECO:0000313" key="9">
    <source>
        <dbReference type="EMBL" id="PWJ76883.1"/>
    </source>
</evidence>
<protein>
    <submittedName>
        <fullName evidence="9">Peptide/nickel transport system permease protein</fullName>
    </submittedName>
</protein>
<dbReference type="Pfam" id="PF00528">
    <property type="entry name" value="BPD_transp_1"/>
    <property type="match status" value="1"/>
</dbReference>
<dbReference type="RefSeq" id="WP_109626014.1">
    <property type="nucleotide sequence ID" value="NZ_CABJAT010000013.1"/>
</dbReference>
<keyword evidence="5 7" id="KW-1133">Transmembrane helix</keyword>
<keyword evidence="4 7" id="KW-0812">Transmembrane</keyword>
<comment type="subcellular location">
    <subcellularLocation>
        <location evidence="1 7">Cell membrane</location>
        <topology evidence="1 7">Multi-pass membrane protein</topology>
    </subcellularLocation>
</comment>
<dbReference type="AlphaFoldDB" id="A0AB73T6C8"/>
<dbReference type="Proteomes" id="UP000245412">
    <property type="component" value="Unassembled WGS sequence"/>
</dbReference>
<feature type="transmembrane region" description="Helical" evidence="7">
    <location>
        <begin position="21"/>
        <end position="43"/>
    </location>
</feature>
<evidence type="ECO:0000256" key="7">
    <source>
        <dbReference type="RuleBase" id="RU363032"/>
    </source>
</evidence>
<feature type="transmembrane region" description="Helical" evidence="7">
    <location>
        <begin position="199"/>
        <end position="229"/>
    </location>
</feature>
<dbReference type="EMBL" id="QGGY01000004">
    <property type="protein sequence ID" value="PWJ76883.1"/>
    <property type="molecule type" value="Genomic_DNA"/>
</dbReference>
<feature type="domain" description="ABC transmembrane type-1" evidence="8">
    <location>
        <begin position="82"/>
        <end position="271"/>
    </location>
</feature>
<comment type="caution">
    <text evidence="9">The sequence shown here is derived from an EMBL/GenBank/DDBJ whole genome shotgun (WGS) entry which is preliminary data.</text>
</comment>